<dbReference type="AlphaFoldDB" id="A0A1M4WF57"/>
<feature type="domain" description="Peptidase S8/S53" evidence="8">
    <location>
        <begin position="219"/>
        <end position="451"/>
    </location>
</feature>
<organism evidence="10 11">
    <name type="scientific">Chryseobacterium arachidis</name>
    <dbReference type="NCBI Taxonomy" id="1416778"/>
    <lineage>
        <taxon>Bacteria</taxon>
        <taxon>Pseudomonadati</taxon>
        <taxon>Bacteroidota</taxon>
        <taxon>Flavobacteriia</taxon>
        <taxon>Flavobacteriales</taxon>
        <taxon>Weeksellaceae</taxon>
        <taxon>Chryseobacterium group</taxon>
        <taxon>Chryseobacterium</taxon>
    </lineage>
</organism>
<feature type="signal peptide" evidence="7">
    <location>
        <begin position="1"/>
        <end position="24"/>
    </location>
</feature>
<dbReference type="Proteomes" id="UP000184518">
    <property type="component" value="Unassembled WGS sequence"/>
</dbReference>
<dbReference type="Pfam" id="PF18962">
    <property type="entry name" value="Por_Secre_tail"/>
    <property type="match status" value="1"/>
</dbReference>
<comment type="caution">
    <text evidence="6">Lacks conserved residue(s) required for the propagation of feature annotation.</text>
</comment>
<dbReference type="STRING" id="1416778.SAMN05443633_10234"/>
<keyword evidence="2" id="KW-0645">Protease</keyword>
<dbReference type="EMBL" id="FQUT01000002">
    <property type="protein sequence ID" value="SHE79878.1"/>
    <property type="molecule type" value="Genomic_DNA"/>
</dbReference>
<feature type="domain" description="Secretion system C-terminal sorting" evidence="9">
    <location>
        <begin position="495"/>
        <end position="563"/>
    </location>
</feature>
<dbReference type="Pfam" id="PF00082">
    <property type="entry name" value="Peptidase_S8"/>
    <property type="match status" value="1"/>
</dbReference>
<evidence type="ECO:0000256" key="1">
    <source>
        <dbReference type="ARBA" id="ARBA00011073"/>
    </source>
</evidence>
<evidence type="ECO:0000256" key="2">
    <source>
        <dbReference type="ARBA" id="ARBA00022670"/>
    </source>
</evidence>
<dbReference type="InterPro" id="IPR036852">
    <property type="entry name" value="Peptidase_S8/S53_dom_sf"/>
</dbReference>
<dbReference type="SUPFAM" id="SSF52743">
    <property type="entry name" value="Subtilisin-like"/>
    <property type="match status" value="1"/>
</dbReference>
<sequence>MPMKKRIMILAIFCFFLSFGQSRKGQFQLQKNSNSHSLYVAFSKNSNAVADIVGYTLSKNPEFKEFVTRNGISFVNDLGFSDKKLNEMKADSRNNRKSEESVDKLRRIFKVESAVQNNDDILKLAENLEKFSEIEYASLLSNEPIEPPATAAFVITPDLEASQTYLFANPGINVNYAWSRGITGQNVRVRDVEYGFHKTHEMLVDRNAIQLESGVGINAQLTNPSSSYYSWLDHGTAVMSIMGSGKDNIGLSGSAYNVPEMKGFLEWTTSSYNRVAAVTRSINASQAGDIILYEMQTGGQNSNYVPAEYDNLIWDLTKAATDSGIIIIAAAGNGNENLDATFYSSYNARGNSGAIIVGAGSNTTAHFKLSFSTYGTRVDVQGWGQNVLAAGYGSWATYDGDINRKYTLFSGTSSATPIVASAAILIQSYYRQVTGQFLSPAAMKNLLVNTGIPQGGNLATKIGPLPNIQAAIEFLDNSGTLSTRNATLTPLKVEIYPNPATNYISVRSSDSKNIDFEIINMAGQSILKSSSSSDEKLNISDLQKGTYIISATDGQRRVVEKFIKQ</sequence>
<feature type="chain" id="PRO_5009908092" evidence="7">
    <location>
        <begin position="25"/>
        <end position="565"/>
    </location>
</feature>
<evidence type="ECO:0000256" key="5">
    <source>
        <dbReference type="ARBA" id="ARBA00022825"/>
    </source>
</evidence>
<dbReference type="InterPro" id="IPR000209">
    <property type="entry name" value="Peptidase_S8/S53_dom"/>
</dbReference>
<proteinExistence type="inferred from homology"/>
<dbReference type="NCBIfam" id="TIGR04183">
    <property type="entry name" value="Por_Secre_tail"/>
    <property type="match status" value="1"/>
</dbReference>
<evidence type="ECO:0000256" key="4">
    <source>
        <dbReference type="ARBA" id="ARBA00022801"/>
    </source>
</evidence>
<name>A0A1M4WF57_9FLAO</name>
<evidence type="ECO:0000256" key="3">
    <source>
        <dbReference type="ARBA" id="ARBA00022729"/>
    </source>
</evidence>
<gene>
    <name evidence="10" type="ORF">SAMN05443633_10234</name>
</gene>
<keyword evidence="4" id="KW-0378">Hydrolase</keyword>
<evidence type="ECO:0000256" key="7">
    <source>
        <dbReference type="SAM" id="SignalP"/>
    </source>
</evidence>
<dbReference type="PANTHER" id="PTHR43806">
    <property type="entry name" value="PEPTIDASE S8"/>
    <property type="match status" value="1"/>
</dbReference>
<dbReference type="PANTHER" id="PTHR43806:SF11">
    <property type="entry name" value="CEREVISIN-RELATED"/>
    <property type="match status" value="1"/>
</dbReference>
<dbReference type="GO" id="GO:0006508">
    <property type="term" value="P:proteolysis"/>
    <property type="evidence" value="ECO:0007669"/>
    <property type="project" value="UniProtKB-KW"/>
</dbReference>
<dbReference type="InterPro" id="IPR050131">
    <property type="entry name" value="Peptidase_S8_subtilisin-like"/>
</dbReference>
<evidence type="ECO:0000313" key="11">
    <source>
        <dbReference type="Proteomes" id="UP000184518"/>
    </source>
</evidence>
<keyword evidence="3 7" id="KW-0732">Signal</keyword>
<accession>A0A1M4WF57</accession>
<dbReference type="GO" id="GO:0004252">
    <property type="term" value="F:serine-type endopeptidase activity"/>
    <property type="evidence" value="ECO:0007669"/>
    <property type="project" value="InterPro"/>
</dbReference>
<evidence type="ECO:0000256" key="6">
    <source>
        <dbReference type="PROSITE-ProRule" id="PRU01240"/>
    </source>
</evidence>
<evidence type="ECO:0000259" key="8">
    <source>
        <dbReference type="Pfam" id="PF00082"/>
    </source>
</evidence>
<dbReference type="InterPro" id="IPR026444">
    <property type="entry name" value="Secre_tail"/>
</dbReference>
<evidence type="ECO:0000313" key="10">
    <source>
        <dbReference type="EMBL" id="SHE79878.1"/>
    </source>
</evidence>
<protein>
    <submittedName>
        <fullName evidence="10">Por secretion system C-terminal sorting domain-containing protein</fullName>
    </submittedName>
</protein>
<reference evidence="11" key="1">
    <citation type="submission" date="2016-11" db="EMBL/GenBank/DDBJ databases">
        <authorList>
            <person name="Varghese N."/>
            <person name="Submissions S."/>
        </authorList>
    </citation>
    <scope>NUCLEOTIDE SEQUENCE [LARGE SCALE GENOMIC DNA]</scope>
    <source>
        <strain evidence="11">DSM 27619</strain>
    </source>
</reference>
<evidence type="ECO:0000259" key="9">
    <source>
        <dbReference type="Pfam" id="PF18962"/>
    </source>
</evidence>
<comment type="similarity">
    <text evidence="1 6">Belongs to the peptidase S8 family.</text>
</comment>
<keyword evidence="5" id="KW-0720">Serine protease</keyword>
<dbReference type="Gene3D" id="3.40.50.200">
    <property type="entry name" value="Peptidase S8/S53 domain"/>
    <property type="match status" value="1"/>
</dbReference>
<dbReference type="OrthoDB" id="9798386at2"/>
<keyword evidence="11" id="KW-1185">Reference proteome</keyword>
<dbReference type="PROSITE" id="PS51892">
    <property type="entry name" value="SUBTILASE"/>
    <property type="match status" value="1"/>
</dbReference>